<evidence type="ECO:0000313" key="2">
    <source>
        <dbReference type="Proteomes" id="UP000322927"/>
    </source>
</evidence>
<sequence length="86" mass="9471">MADEEIELVAGRMSGRGPWVLRVEDSGKELRITWNEGKHPGTLTFFGPGSGGGKEFHNDNRTRETISVTGPGYLLLDADHWTLDTS</sequence>
<evidence type="ECO:0000313" key="1">
    <source>
        <dbReference type="EMBL" id="QES38612.1"/>
    </source>
</evidence>
<dbReference type="EMBL" id="CP029192">
    <property type="protein sequence ID" value="QES38612.1"/>
    <property type="molecule type" value="Genomic_DNA"/>
</dbReference>
<dbReference type="Proteomes" id="UP000322927">
    <property type="component" value="Chromosome"/>
</dbReference>
<reference evidence="1 2" key="1">
    <citation type="submission" date="2018-05" db="EMBL/GenBank/DDBJ databases">
        <title>Streptomyces venezuelae.</title>
        <authorList>
            <person name="Kim W."/>
            <person name="Lee N."/>
            <person name="Cho B.-K."/>
        </authorList>
    </citation>
    <scope>NUCLEOTIDE SEQUENCE [LARGE SCALE GENOMIC DNA]</scope>
    <source>
        <strain evidence="1 2">ATCC 14584</strain>
    </source>
</reference>
<gene>
    <name evidence="1" type="ORF">DEJ48_39080</name>
</gene>
<organism evidence="1 2">
    <name type="scientific">Streptomyces venezuelae</name>
    <dbReference type="NCBI Taxonomy" id="54571"/>
    <lineage>
        <taxon>Bacteria</taxon>
        <taxon>Bacillati</taxon>
        <taxon>Actinomycetota</taxon>
        <taxon>Actinomycetes</taxon>
        <taxon>Kitasatosporales</taxon>
        <taxon>Streptomycetaceae</taxon>
        <taxon>Streptomyces</taxon>
    </lineage>
</organism>
<proteinExistence type="predicted"/>
<protein>
    <submittedName>
        <fullName evidence="1">Uncharacterized protein</fullName>
    </submittedName>
</protein>
<name>A0A5P2C7H4_STRVZ</name>
<accession>A0A5P2C7H4</accession>
<dbReference type="AlphaFoldDB" id="A0A5P2C7H4"/>